<gene>
    <name evidence="12" type="ORF">MARU1_002671</name>
</gene>
<evidence type="ECO:0000256" key="2">
    <source>
        <dbReference type="ARBA" id="ARBA00004496"/>
    </source>
</evidence>
<dbReference type="InterPro" id="IPR003210">
    <property type="entry name" value="Signal_recog_particle_SRP14"/>
</dbReference>
<dbReference type="GO" id="GO:0016020">
    <property type="term" value="C:membrane"/>
    <property type="evidence" value="ECO:0007669"/>
    <property type="project" value="UniProtKB-SubCell"/>
</dbReference>
<feature type="transmembrane region" description="Helical" evidence="11">
    <location>
        <begin position="99"/>
        <end position="125"/>
    </location>
</feature>
<keyword evidence="4" id="KW-0963">Cytoplasm</keyword>
<dbReference type="GO" id="GO:0005786">
    <property type="term" value="C:signal recognition particle, endoplasmic reticulum targeting"/>
    <property type="evidence" value="ECO:0007669"/>
    <property type="project" value="UniProtKB-KW"/>
</dbReference>
<dbReference type="Pfam" id="PF02290">
    <property type="entry name" value="SRP14"/>
    <property type="match status" value="1"/>
</dbReference>
<evidence type="ECO:0000256" key="9">
    <source>
        <dbReference type="ARBA" id="ARBA00023136"/>
    </source>
</evidence>
<evidence type="ECO:0000256" key="8">
    <source>
        <dbReference type="ARBA" id="ARBA00023135"/>
    </source>
</evidence>
<evidence type="ECO:0000256" key="3">
    <source>
        <dbReference type="ARBA" id="ARBA00010349"/>
    </source>
</evidence>
<evidence type="ECO:0000256" key="6">
    <source>
        <dbReference type="ARBA" id="ARBA00022884"/>
    </source>
</evidence>
<organism evidence="12 13">
    <name type="scientific">Malassezia arunalokei</name>
    <dbReference type="NCBI Taxonomy" id="1514897"/>
    <lineage>
        <taxon>Eukaryota</taxon>
        <taxon>Fungi</taxon>
        <taxon>Dikarya</taxon>
        <taxon>Basidiomycota</taxon>
        <taxon>Ustilaginomycotina</taxon>
        <taxon>Malasseziomycetes</taxon>
        <taxon>Malasseziales</taxon>
        <taxon>Malasseziaceae</taxon>
        <taxon>Malassezia</taxon>
    </lineage>
</organism>
<evidence type="ECO:0000256" key="1">
    <source>
        <dbReference type="ARBA" id="ARBA00004141"/>
    </source>
</evidence>
<feature type="transmembrane region" description="Helical" evidence="11">
    <location>
        <begin position="462"/>
        <end position="485"/>
    </location>
</feature>
<reference evidence="12 13" key="1">
    <citation type="submission" date="2023-03" db="EMBL/GenBank/DDBJ databases">
        <title>Mating type loci evolution in Malassezia.</title>
        <authorList>
            <person name="Coelho M.A."/>
        </authorList>
    </citation>
    <scope>NUCLEOTIDE SEQUENCE [LARGE SCALE GENOMIC DNA]</scope>
    <source>
        <strain evidence="12 13">CBS 13387</strain>
    </source>
</reference>
<dbReference type="GO" id="GO:0008312">
    <property type="term" value="F:7S RNA binding"/>
    <property type="evidence" value="ECO:0007669"/>
    <property type="project" value="InterPro"/>
</dbReference>
<name>A0AAJ6CKI7_9BASI</name>
<dbReference type="PANTHER" id="PTHR31794">
    <property type="entry name" value="AUXIN EFFLUX TRANSPORTER FAMILY PROTEIN (EUROFUNG)"/>
    <property type="match status" value="1"/>
</dbReference>
<dbReference type="PANTHER" id="PTHR31794:SF2">
    <property type="entry name" value="AUXIN EFFLUX TRANSPORTER FAMILY PROTEIN (EUROFUNG)"/>
    <property type="match status" value="1"/>
</dbReference>
<keyword evidence="10" id="KW-0687">Ribonucleoprotein</keyword>
<proteinExistence type="inferred from homology"/>
<dbReference type="AlphaFoldDB" id="A0AAJ6CKI7"/>
<keyword evidence="6" id="KW-0694">RNA-binding</keyword>
<dbReference type="GO" id="GO:0030942">
    <property type="term" value="F:endoplasmic reticulum signal peptide binding"/>
    <property type="evidence" value="ECO:0007669"/>
    <property type="project" value="InterPro"/>
</dbReference>
<feature type="transmembrane region" description="Helical" evidence="11">
    <location>
        <begin position="362"/>
        <end position="382"/>
    </location>
</feature>
<dbReference type="InterPro" id="IPR004776">
    <property type="entry name" value="Mem_transp_PIN-like"/>
</dbReference>
<evidence type="ECO:0000313" key="12">
    <source>
        <dbReference type="EMBL" id="WFD16629.1"/>
    </source>
</evidence>
<comment type="similarity">
    <text evidence="3">Belongs to the SRP14 family.</text>
</comment>
<comment type="subcellular location">
    <subcellularLocation>
        <location evidence="2">Cytoplasm</location>
    </subcellularLocation>
    <subcellularLocation>
        <location evidence="1">Membrane</location>
        <topology evidence="1">Multi-pass membrane protein</topology>
    </subcellularLocation>
</comment>
<keyword evidence="8" id="KW-0733">Signal recognition particle</keyword>
<feature type="transmembrane region" description="Helical" evidence="11">
    <location>
        <begin position="537"/>
        <end position="558"/>
    </location>
</feature>
<dbReference type="GO" id="GO:0055085">
    <property type="term" value="P:transmembrane transport"/>
    <property type="evidence" value="ECO:0007669"/>
    <property type="project" value="InterPro"/>
</dbReference>
<keyword evidence="13" id="KW-1185">Reference proteome</keyword>
<keyword evidence="7 11" id="KW-1133">Transmembrane helix</keyword>
<dbReference type="Gene3D" id="3.30.720.10">
    <property type="entry name" value="Signal recognition particle alu RNA binding heterodimer, srp9/1"/>
    <property type="match status" value="1"/>
</dbReference>
<evidence type="ECO:0000313" key="13">
    <source>
        <dbReference type="Proteomes" id="UP001217582"/>
    </source>
</evidence>
<dbReference type="InterPro" id="IPR009018">
    <property type="entry name" value="Signal_recog_particle_SRP9/14"/>
</dbReference>
<evidence type="ECO:0000256" key="7">
    <source>
        <dbReference type="ARBA" id="ARBA00022989"/>
    </source>
</evidence>
<feature type="transmembrane region" description="Helical" evidence="11">
    <location>
        <begin position="497"/>
        <end position="517"/>
    </location>
</feature>
<dbReference type="Proteomes" id="UP001217582">
    <property type="component" value="Chromosome 5"/>
</dbReference>
<evidence type="ECO:0000256" key="10">
    <source>
        <dbReference type="ARBA" id="ARBA00023274"/>
    </source>
</evidence>
<keyword evidence="9 11" id="KW-0472">Membrane</keyword>
<sequence length="566" mass="62257">MTHAILFRVTDGGSKDRAKFSTLVPPSDILAFQDTYLTTLRTHLAENLKKRDKAKERRVDKILAASRKKLEENDGKVKIRGASTHRMNLLPELGPVGRLVIVTLSCILQIVAVSGMGYIMARVGVLDRRMQSKLNKLNVSVLTPALLFGKIAFYLTPQRLTELAIVPAGFLCVSVISALAAAVTSRLLRVLPGQRNFVMACSITPNSNTLPVALISSLVYSVPELHWVENGQDSDQPELMFGRALTYLVMFSTLGTVQRWSIAAKLLEGVKGISNFYCVSDHPSRSGFRDDVTDPLIDDHHRSQFADRNSILIHAPATSSPLRSELLADEAQETDTPSVHAPPLHGWAYSVARPMISFWHAFLNFMTVPLWAALLSFIIVLLPKVQNFVKSIDPFVDAVEQLGQCSVPMSILVLGSYFLDSEEDESNVTNHGSMMSARDDAPDAQERAAEAEWEKRMTWRTIVAASASRMIVTPLLMLPLVAYVCLTNDTEVVGDPVFIACACLVIGSPPALTLAQISRQRGDPSSNLEALISGTIFVSYIFLTGPVTVLLVFFALYIDKMQALFL</sequence>
<dbReference type="GO" id="GO:0005783">
    <property type="term" value="C:endoplasmic reticulum"/>
    <property type="evidence" value="ECO:0007669"/>
    <property type="project" value="TreeGrafter"/>
</dbReference>
<feature type="transmembrane region" description="Helical" evidence="11">
    <location>
        <begin position="163"/>
        <end position="185"/>
    </location>
</feature>
<dbReference type="Pfam" id="PF03547">
    <property type="entry name" value="Mem_trans"/>
    <property type="match status" value="1"/>
</dbReference>
<keyword evidence="5 11" id="KW-0812">Transmembrane</keyword>
<accession>A0AAJ6CKI7</accession>
<evidence type="ECO:0000256" key="5">
    <source>
        <dbReference type="ARBA" id="ARBA00022692"/>
    </source>
</evidence>
<evidence type="ECO:0000256" key="11">
    <source>
        <dbReference type="SAM" id="Phobius"/>
    </source>
</evidence>
<evidence type="ECO:0000256" key="4">
    <source>
        <dbReference type="ARBA" id="ARBA00022490"/>
    </source>
</evidence>
<feature type="transmembrane region" description="Helical" evidence="11">
    <location>
        <begin position="137"/>
        <end position="157"/>
    </location>
</feature>
<dbReference type="EMBL" id="CP119920">
    <property type="protein sequence ID" value="WFD16629.1"/>
    <property type="molecule type" value="Genomic_DNA"/>
</dbReference>
<dbReference type="GO" id="GO:0006614">
    <property type="term" value="P:SRP-dependent cotranslational protein targeting to membrane"/>
    <property type="evidence" value="ECO:0007669"/>
    <property type="project" value="InterPro"/>
</dbReference>
<protein>
    <submittedName>
        <fullName evidence="12">Uncharacterized protein</fullName>
    </submittedName>
</protein>